<dbReference type="InterPro" id="IPR036465">
    <property type="entry name" value="vWFA_dom_sf"/>
</dbReference>
<feature type="compositionally biased region" description="Basic and acidic residues" evidence="1">
    <location>
        <begin position="38"/>
        <end position="56"/>
    </location>
</feature>
<evidence type="ECO:0000256" key="1">
    <source>
        <dbReference type="SAM" id="MobiDB-lite"/>
    </source>
</evidence>
<evidence type="ECO:0000313" key="3">
    <source>
        <dbReference type="Proteomes" id="UP000649179"/>
    </source>
</evidence>
<organism evidence="2 3">
    <name type="scientific">Marmoricola endophyticus</name>
    <dbReference type="NCBI Taxonomy" id="2040280"/>
    <lineage>
        <taxon>Bacteria</taxon>
        <taxon>Bacillati</taxon>
        <taxon>Actinomycetota</taxon>
        <taxon>Actinomycetes</taxon>
        <taxon>Propionibacteriales</taxon>
        <taxon>Nocardioidaceae</taxon>
        <taxon>Marmoricola</taxon>
    </lineage>
</organism>
<protein>
    <recommendedName>
        <fullName evidence="4">VWA domain-containing protein</fullName>
    </recommendedName>
</protein>
<sequence length="338" mass="36595">MVVGVRPRARHRPGKSRRPDEQPGLTPQDAPALEGDAADERLAQESRRTTPRRALEQRPGFAEASPDVGELDLSVVEEAHRRDPDTTLELVAAMATATDRGLREKARRLAHRLAWREARSTAPTTVRGTGRMRSVRGLDPQGELDLDRSMDHLTQARAGSHALEPDELWSRRWSASRTAWCLVLDRSGSMDGEALATACLTTAGFWLRAHEQRAVLTFADDVVALGSLGDGRTGEEVLDRVLGLRGRGTTHLAPALRAAADQLGRTSARRRRTVLLSDCRATTPDDVVAAAGLLDELAILAPAADPAAARELARAVDARLETVSAPSDVPAALRRLLD</sequence>
<evidence type="ECO:0008006" key="4">
    <source>
        <dbReference type="Google" id="ProtNLM"/>
    </source>
</evidence>
<feature type="compositionally biased region" description="Basic residues" evidence="1">
    <location>
        <begin position="7"/>
        <end position="16"/>
    </location>
</feature>
<dbReference type="SUPFAM" id="SSF53300">
    <property type="entry name" value="vWA-like"/>
    <property type="match status" value="1"/>
</dbReference>
<proteinExistence type="predicted"/>
<name>A0A917F4K0_9ACTN</name>
<reference evidence="2" key="2">
    <citation type="submission" date="2020-09" db="EMBL/GenBank/DDBJ databases">
        <authorList>
            <person name="Sun Q."/>
            <person name="Zhou Y."/>
        </authorList>
    </citation>
    <scope>NUCLEOTIDE SEQUENCE</scope>
    <source>
        <strain evidence="2">CGMCC 1.16067</strain>
    </source>
</reference>
<feature type="region of interest" description="Disordered" evidence="1">
    <location>
        <begin position="1"/>
        <end position="67"/>
    </location>
</feature>
<dbReference type="EMBL" id="BMKQ01000001">
    <property type="protein sequence ID" value="GGF49921.1"/>
    <property type="molecule type" value="Genomic_DNA"/>
</dbReference>
<dbReference type="InterPro" id="IPR008912">
    <property type="entry name" value="Uncharacterised_CoxE"/>
</dbReference>
<evidence type="ECO:0000313" key="2">
    <source>
        <dbReference type="EMBL" id="GGF49921.1"/>
    </source>
</evidence>
<comment type="caution">
    <text evidence="2">The sequence shown here is derived from an EMBL/GenBank/DDBJ whole genome shotgun (WGS) entry which is preliminary data.</text>
</comment>
<reference evidence="2" key="1">
    <citation type="journal article" date="2014" name="Int. J. Syst. Evol. Microbiol.">
        <title>Complete genome sequence of Corynebacterium casei LMG S-19264T (=DSM 44701T), isolated from a smear-ripened cheese.</title>
        <authorList>
            <consortium name="US DOE Joint Genome Institute (JGI-PGF)"/>
            <person name="Walter F."/>
            <person name="Albersmeier A."/>
            <person name="Kalinowski J."/>
            <person name="Ruckert C."/>
        </authorList>
    </citation>
    <scope>NUCLEOTIDE SEQUENCE</scope>
    <source>
        <strain evidence="2">CGMCC 1.16067</strain>
    </source>
</reference>
<dbReference type="AlphaFoldDB" id="A0A917F4K0"/>
<keyword evidence="3" id="KW-1185">Reference proteome</keyword>
<dbReference type="CDD" id="cd00198">
    <property type="entry name" value="vWFA"/>
    <property type="match status" value="1"/>
</dbReference>
<dbReference type="Proteomes" id="UP000649179">
    <property type="component" value="Unassembled WGS sequence"/>
</dbReference>
<gene>
    <name evidence="2" type="ORF">GCM10011519_24900</name>
</gene>
<dbReference type="Pfam" id="PF05762">
    <property type="entry name" value="VWA_CoxE"/>
    <property type="match status" value="1"/>
</dbReference>
<dbReference type="Gene3D" id="3.40.50.410">
    <property type="entry name" value="von Willebrand factor, type A domain"/>
    <property type="match status" value="1"/>
</dbReference>
<accession>A0A917F4K0</accession>